<gene>
    <name evidence="3" type="ORF">PhCBS80983_g04775</name>
</gene>
<feature type="compositionally biased region" description="Low complexity" evidence="1">
    <location>
        <begin position="187"/>
        <end position="205"/>
    </location>
</feature>
<dbReference type="InterPro" id="IPR040749">
    <property type="entry name" value="BRCC36_C"/>
</dbReference>
<dbReference type="AlphaFoldDB" id="A0A507DY47"/>
<dbReference type="EMBL" id="QEAQ01000085">
    <property type="protein sequence ID" value="TPX56117.1"/>
    <property type="molecule type" value="Genomic_DNA"/>
</dbReference>
<dbReference type="STRING" id="109895.A0A507DY47"/>
<dbReference type="InterPro" id="IPR037518">
    <property type="entry name" value="MPN"/>
</dbReference>
<dbReference type="SUPFAM" id="SSF102712">
    <property type="entry name" value="JAB1/MPN domain"/>
    <property type="match status" value="1"/>
</dbReference>
<protein>
    <recommendedName>
        <fullName evidence="2">MPN domain-containing protein</fullName>
    </recommendedName>
</protein>
<evidence type="ECO:0000256" key="1">
    <source>
        <dbReference type="SAM" id="MobiDB-lite"/>
    </source>
</evidence>
<evidence type="ECO:0000313" key="4">
    <source>
        <dbReference type="Proteomes" id="UP000318582"/>
    </source>
</evidence>
<dbReference type="PANTHER" id="PTHR10410">
    <property type="entry name" value="EUKARYOTIC TRANSLATION INITIATION FACTOR 3 -RELATED"/>
    <property type="match status" value="1"/>
</dbReference>
<evidence type="ECO:0000313" key="3">
    <source>
        <dbReference type="EMBL" id="TPX56117.1"/>
    </source>
</evidence>
<proteinExistence type="predicted"/>
<dbReference type="Pfam" id="PF18110">
    <property type="entry name" value="BRCC36_C"/>
    <property type="match status" value="1"/>
</dbReference>
<name>A0A507DY47_9FUNG</name>
<dbReference type="GO" id="GO:0008237">
    <property type="term" value="F:metallopeptidase activity"/>
    <property type="evidence" value="ECO:0007669"/>
    <property type="project" value="InterPro"/>
</dbReference>
<dbReference type="Pfam" id="PF01398">
    <property type="entry name" value="JAB"/>
    <property type="match status" value="1"/>
</dbReference>
<evidence type="ECO:0000259" key="2">
    <source>
        <dbReference type="PROSITE" id="PS50249"/>
    </source>
</evidence>
<keyword evidence="4" id="KW-1185">Reference proteome</keyword>
<dbReference type="Gene3D" id="3.40.140.10">
    <property type="entry name" value="Cytidine Deaminase, domain 2"/>
    <property type="match status" value="1"/>
</dbReference>
<reference evidence="3 4" key="1">
    <citation type="journal article" date="2019" name="Sci. Rep.">
        <title>Comparative genomics of chytrid fungi reveal insights into the obligate biotrophic and pathogenic lifestyle of Synchytrium endobioticum.</title>
        <authorList>
            <person name="van de Vossenberg B.T.L.H."/>
            <person name="Warris S."/>
            <person name="Nguyen H.D.T."/>
            <person name="van Gent-Pelzer M.P.E."/>
            <person name="Joly D.L."/>
            <person name="van de Geest H.C."/>
            <person name="Bonants P.J.M."/>
            <person name="Smith D.S."/>
            <person name="Levesque C.A."/>
            <person name="van der Lee T.A.J."/>
        </authorList>
    </citation>
    <scope>NUCLEOTIDE SEQUENCE [LARGE SCALE GENOMIC DNA]</scope>
    <source>
        <strain evidence="3 4">CBS 809.83</strain>
    </source>
</reference>
<dbReference type="PROSITE" id="PS50249">
    <property type="entry name" value="MPN"/>
    <property type="match status" value="1"/>
</dbReference>
<accession>A0A507DY47</accession>
<dbReference type="InterPro" id="IPR000555">
    <property type="entry name" value="JAMM/MPN+_dom"/>
</dbReference>
<feature type="domain" description="MPN" evidence="2">
    <location>
        <begin position="6"/>
        <end position="145"/>
    </location>
</feature>
<feature type="region of interest" description="Disordered" evidence="1">
    <location>
        <begin position="186"/>
        <end position="206"/>
    </location>
</feature>
<sequence length="258" mass="28773">MALTAVYLSAEVHMLCLAYSLCTEKEETLALLLGHFYEENGKSYARVERCLICSRKDKRKDRVEISEEQLSGAITEAEASGTSVVGWSHSHPHITVFPSHVDLRTQKSLQMFDQRFFGLIFSCFDTVAAGAERIQLTCFQTLPDGSRAEIAIHITPSETFLTPDALSILVHTLPYTLLSEERQVHDASVAADPSSPSRSSSEASPQTIIKQSYHGATLIRSLALLSDRLVNPLVRFCEDRHARNLQEIERLKRETVGP</sequence>
<dbReference type="SMART" id="SM00232">
    <property type="entry name" value="JAB_MPN"/>
    <property type="match status" value="1"/>
</dbReference>
<dbReference type="Proteomes" id="UP000318582">
    <property type="component" value="Unassembled WGS sequence"/>
</dbReference>
<organism evidence="3 4">
    <name type="scientific">Powellomyces hirtus</name>
    <dbReference type="NCBI Taxonomy" id="109895"/>
    <lineage>
        <taxon>Eukaryota</taxon>
        <taxon>Fungi</taxon>
        <taxon>Fungi incertae sedis</taxon>
        <taxon>Chytridiomycota</taxon>
        <taxon>Chytridiomycota incertae sedis</taxon>
        <taxon>Chytridiomycetes</taxon>
        <taxon>Spizellomycetales</taxon>
        <taxon>Powellomycetaceae</taxon>
        <taxon>Powellomyces</taxon>
    </lineage>
</organism>
<dbReference type="InterPro" id="IPR050242">
    <property type="entry name" value="JAMM_MPN+_peptidase_M67A"/>
</dbReference>
<comment type="caution">
    <text evidence="3">The sequence shown here is derived from an EMBL/GenBank/DDBJ whole genome shotgun (WGS) entry which is preliminary data.</text>
</comment>